<dbReference type="Proteomes" id="UP000294564">
    <property type="component" value="Unassembled WGS sequence"/>
</dbReference>
<comment type="similarity">
    <text evidence="8 9">Belongs to the TonB-dependent receptor family.</text>
</comment>
<evidence type="ECO:0000313" key="12">
    <source>
        <dbReference type="EMBL" id="TCP25933.1"/>
    </source>
</evidence>
<dbReference type="Gene3D" id="2.40.170.20">
    <property type="entry name" value="TonB-dependent receptor, beta-barrel domain"/>
    <property type="match status" value="1"/>
</dbReference>
<comment type="caution">
    <text evidence="12">The sequence shown here is derived from an EMBL/GenBank/DDBJ whole genome shotgun (WGS) entry which is preliminary data.</text>
</comment>
<dbReference type="EMBL" id="SLXM01000003">
    <property type="protein sequence ID" value="TCP25933.1"/>
    <property type="molecule type" value="Genomic_DNA"/>
</dbReference>
<keyword evidence="12" id="KW-0675">Receptor</keyword>
<reference evidence="12 13" key="1">
    <citation type="submission" date="2019-03" db="EMBL/GenBank/DDBJ databases">
        <title>Genomic Encyclopedia of Type Strains, Phase IV (KMG-IV): sequencing the most valuable type-strain genomes for metagenomic binning, comparative biology and taxonomic classification.</title>
        <authorList>
            <person name="Goeker M."/>
        </authorList>
    </citation>
    <scope>NUCLEOTIDE SEQUENCE [LARGE SCALE GENOMIC DNA]</scope>
    <source>
        <strain evidence="12 13">DSM 14836</strain>
    </source>
</reference>
<dbReference type="InterPro" id="IPR039426">
    <property type="entry name" value="TonB-dep_rcpt-like"/>
</dbReference>
<evidence type="ECO:0000256" key="2">
    <source>
        <dbReference type="ARBA" id="ARBA00022448"/>
    </source>
</evidence>
<dbReference type="Gene3D" id="2.170.130.10">
    <property type="entry name" value="TonB-dependent receptor, plug domain"/>
    <property type="match status" value="1"/>
</dbReference>
<dbReference type="SUPFAM" id="SSF56935">
    <property type="entry name" value="Porins"/>
    <property type="match status" value="1"/>
</dbReference>
<dbReference type="InterPro" id="IPR037066">
    <property type="entry name" value="Plug_dom_sf"/>
</dbReference>
<evidence type="ECO:0000256" key="3">
    <source>
        <dbReference type="ARBA" id="ARBA00022452"/>
    </source>
</evidence>
<keyword evidence="7 8" id="KW-0998">Cell outer membrane</keyword>
<name>A0A4R2NV13_9FLAO</name>
<dbReference type="PANTHER" id="PTHR47234:SF3">
    <property type="entry name" value="SECRETIN_TONB SHORT N-TERMINAL DOMAIN-CONTAINING PROTEIN"/>
    <property type="match status" value="1"/>
</dbReference>
<keyword evidence="13" id="KW-1185">Reference proteome</keyword>
<evidence type="ECO:0000256" key="6">
    <source>
        <dbReference type="ARBA" id="ARBA00023136"/>
    </source>
</evidence>
<dbReference type="GO" id="GO:0009279">
    <property type="term" value="C:cell outer membrane"/>
    <property type="evidence" value="ECO:0007669"/>
    <property type="project" value="UniProtKB-SubCell"/>
</dbReference>
<dbReference type="InterPro" id="IPR008969">
    <property type="entry name" value="CarboxyPept-like_regulatory"/>
</dbReference>
<evidence type="ECO:0000256" key="7">
    <source>
        <dbReference type="ARBA" id="ARBA00023237"/>
    </source>
</evidence>
<proteinExistence type="inferred from homology"/>
<dbReference type="Pfam" id="PF07715">
    <property type="entry name" value="Plug"/>
    <property type="match status" value="1"/>
</dbReference>
<gene>
    <name evidence="12" type="ORF">EV195_103295</name>
</gene>
<dbReference type="Pfam" id="PF00593">
    <property type="entry name" value="TonB_dep_Rec_b-barrel"/>
    <property type="match status" value="1"/>
</dbReference>
<dbReference type="SUPFAM" id="SSF49464">
    <property type="entry name" value="Carboxypeptidase regulatory domain-like"/>
    <property type="match status" value="1"/>
</dbReference>
<dbReference type="PANTHER" id="PTHR47234">
    <property type="match status" value="1"/>
</dbReference>
<evidence type="ECO:0000256" key="5">
    <source>
        <dbReference type="ARBA" id="ARBA00023077"/>
    </source>
</evidence>
<evidence type="ECO:0000259" key="11">
    <source>
        <dbReference type="Pfam" id="PF07715"/>
    </source>
</evidence>
<keyword evidence="2 8" id="KW-0813">Transport</keyword>
<dbReference type="RefSeq" id="WP_132794314.1">
    <property type="nucleotide sequence ID" value="NZ_SLXM01000003.1"/>
</dbReference>
<dbReference type="InterPro" id="IPR012910">
    <property type="entry name" value="Plug_dom"/>
</dbReference>
<keyword evidence="4 8" id="KW-0812">Transmembrane</keyword>
<evidence type="ECO:0000256" key="9">
    <source>
        <dbReference type="RuleBase" id="RU003357"/>
    </source>
</evidence>
<organism evidence="12 13">
    <name type="scientific">Tenacibaculum skagerrakense</name>
    <dbReference type="NCBI Taxonomy" id="186571"/>
    <lineage>
        <taxon>Bacteria</taxon>
        <taxon>Pseudomonadati</taxon>
        <taxon>Bacteroidota</taxon>
        <taxon>Flavobacteriia</taxon>
        <taxon>Flavobacteriales</taxon>
        <taxon>Flavobacteriaceae</taxon>
        <taxon>Tenacibaculum</taxon>
    </lineage>
</organism>
<evidence type="ECO:0000256" key="8">
    <source>
        <dbReference type="PROSITE-ProRule" id="PRU01360"/>
    </source>
</evidence>
<evidence type="ECO:0000256" key="1">
    <source>
        <dbReference type="ARBA" id="ARBA00004571"/>
    </source>
</evidence>
<dbReference type="Pfam" id="PF13715">
    <property type="entry name" value="CarbopepD_reg_2"/>
    <property type="match status" value="1"/>
</dbReference>
<dbReference type="OrthoDB" id="9805434at2"/>
<feature type="domain" description="TonB-dependent receptor-like beta-barrel" evidence="10">
    <location>
        <begin position="450"/>
        <end position="941"/>
    </location>
</feature>
<evidence type="ECO:0000259" key="10">
    <source>
        <dbReference type="Pfam" id="PF00593"/>
    </source>
</evidence>
<evidence type="ECO:0000256" key="4">
    <source>
        <dbReference type="ARBA" id="ARBA00022692"/>
    </source>
</evidence>
<accession>A0A4R2NV13</accession>
<sequence>MIYRNTYYLISVVFLFLFFKPTHVISQEPSYIPLADALESISVKHNVYFTYNPLTIKSATIDITPFEDLSLQQAIFLLKKLTPFELEYLGNNYYVVFKPKEHIGYNNDSSSATNHQTKKKDSILNYTTSNKKIVRGVVLDRYYQPIHKANVIENNTANGTISRTDGTFELELVKNNSLTISHVGFSSEIVIPNQSYLKIILKSGVQLDEVLVVGSRNSKRKIINSPVSTDIIEVKNVAKKSDLLEVNQLIQTEIPSFNATKQSGSDGADHIVPATYRGLGPDQTLVLINGKRRHQSSLINLYGTRGRGNSGTDLNAIPTSAIKRIEILKDGASAQYGSDAIAGVINIVLKDNPNITSSNSTLGFYNANMNSDSKRKVIDGLTFKTEVNYGAPLNKNGFINLSAEFLTKGHTFREGTITRKNYGDAAVSNSSIFLNAETPISTKVKAYFNGGYNFKNTRAYAFSRPFDSERNVQSIYPNGFNPLITSNISDKSFTVGVKGKFNRWNIDFSNSYGSNYFHYYIKETLNATLLENSPNEFDAGGHSLNQNITNIDLTKQFSGVLNGLHLALGLENKIENYKIFAGEESSYLSYDLNGNPVNASTPSNELPVYNGIIRPGGSQGFPGYAPNNEVDRTRTSFSFYLDTEIDVTKKWILATAIRYENYSDFGNSLNTKIATNFKVAPNQNLRFSFSTGFRAPSLAQIYYNLKFTNYIDNVPTESFLIANNNPITRQFGIQKLREEKALNYSLGYNYRISNSMSFSIDSYYIYIKDRIILSGNFDATVLNTNAENVQFFANGVNTRTFGTDFKFNWLKKWNISDLKINLTGNLNNMRITRINYKDLDSEIFFGAREQYFLKASAPDYKIILNTLYSQGKFSISNTLTKFSRVELLDWQIFNPVSNYNNSEEERFQAATDTYKSKYTLDTHISYALNKNFSIQLGANNLFNTYPTKQGGNTDSGGLWDAVQMGSNGAFYYSKIFANF</sequence>
<keyword evidence="6 8" id="KW-0472">Membrane</keyword>
<keyword evidence="5 9" id="KW-0798">TonB box</keyword>
<dbReference type="AlphaFoldDB" id="A0A4R2NV13"/>
<dbReference type="PROSITE" id="PS52016">
    <property type="entry name" value="TONB_DEPENDENT_REC_3"/>
    <property type="match status" value="1"/>
</dbReference>
<dbReference type="InterPro" id="IPR036942">
    <property type="entry name" value="Beta-barrel_TonB_sf"/>
</dbReference>
<dbReference type="InterPro" id="IPR000531">
    <property type="entry name" value="Beta-barrel_TonB"/>
</dbReference>
<keyword evidence="3 8" id="KW-1134">Transmembrane beta strand</keyword>
<protein>
    <submittedName>
        <fullName evidence="12">Iron complex outermembrane receptor protein</fullName>
    </submittedName>
</protein>
<feature type="domain" description="TonB-dependent receptor plug" evidence="11">
    <location>
        <begin position="223"/>
        <end position="344"/>
    </location>
</feature>
<evidence type="ECO:0000313" key="13">
    <source>
        <dbReference type="Proteomes" id="UP000294564"/>
    </source>
</evidence>
<comment type="subcellular location">
    <subcellularLocation>
        <location evidence="1 8">Cell outer membrane</location>
        <topology evidence="1 8">Multi-pass membrane protein</topology>
    </subcellularLocation>
</comment>